<proteinExistence type="inferred from homology"/>
<comment type="similarity">
    <text evidence="14">Belongs to the RING-type zinc finger family. ATL subfamily.</text>
</comment>
<reference evidence="16 17" key="1">
    <citation type="journal article" date="2019" name="Genome Biol. Evol.">
        <title>The Rhododendron genome and chromosomal organization provide insight into shared whole-genome duplications across the heath family (Ericaceae).</title>
        <authorList>
            <person name="Soza V.L."/>
            <person name="Lindsley D."/>
            <person name="Waalkes A."/>
            <person name="Ramage E."/>
            <person name="Patwardhan R.P."/>
            <person name="Burton J.N."/>
            <person name="Adey A."/>
            <person name="Kumar A."/>
            <person name="Qiu R."/>
            <person name="Shendure J."/>
            <person name="Hall B."/>
        </authorList>
    </citation>
    <scope>NUCLEOTIDE SEQUENCE [LARGE SCALE GENOMIC DNA]</scope>
    <source>
        <strain evidence="16">RSF 1966-606</strain>
    </source>
</reference>
<keyword evidence="13" id="KW-0472">Membrane</keyword>
<keyword evidence="10" id="KW-0833">Ubl conjugation pathway</keyword>
<dbReference type="GO" id="GO:0016020">
    <property type="term" value="C:membrane"/>
    <property type="evidence" value="ECO:0007669"/>
    <property type="project" value="UniProtKB-SubCell"/>
</dbReference>
<keyword evidence="8" id="KW-0732">Signal</keyword>
<sequence>MYAYHFSVLVKVLNKLSGNAMGVELEQIDRDPDDECNKPAKCGDKGPEIRFPFWLKDRQPERCGYGPGFALTCSPTNNSETLVDIPFFFKAVVKDINYRFQELTYHWWRNVPVGCWKCEEEGKYCRGVVATTARSMKPNALTLSHQNKR</sequence>
<evidence type="ECO:0000256" key="3">
    <source>
        <dbReference type="ARBA" id="ARBA00004906"/>
    </source>
</evidence>
<comment type="pathway">
    <text evidence="3">Protein modification; protein ubiquitination.</text>
</comment>
<evidence type="ECO:0000256" key="14">
    <source>
        <dbReference type="ARBA" id="ARBA00024209"/>
    </source>
</evidence>
<dbReference type="Proteomes" id="UP000428333">
    <property type="component" value="Linkage Group LG06"/>
</dbReference>
<evidence type="ECO:0000256" key="4">
    <source>
        <dbReference type="ARBA" id="ARBA00012483"/>
    </source>
</evidence>
<dbReference type="EMBL" id="QEFC01001576">
    <property type="protein sequence ID" value="KAE9456710.1"/>
    <property type="molecule type" value="Genomic_DNA"/>
</dbReference>
<evidence type="ECO:0000256" key="8">
    <source>
        <dbReference type="ARBA" id="ARBA00022729"/>
    </source>
</evidence>
<comment type="caution">
    <text evidence="16">The sequence shown here is derived from an EMBL/GenBank/DDBJ whole genome shotgun (WGS) entry which is preliminary data.</text>
</comment>
<dbReference type="GO" id="GO:0061630">
    <property type="term" value="F:ubiquitin protein ligase activity"/>
    <property type="evidence" value="ECO:0007669"/>
    <property type="project" value="UniProtKB-EC"/>
</dbReference>
<dbReference type="InterPro" id="IPR046948">
    <property type="entry name" value="ATL20-22-like"/>
</dbReference>
<evidence type="ECO:0000256" key="12">
    <source>
        <dbReference type="ARBA" id="ARBA00022989"/>
    </source>
</evidence>
<comment type="subcellular location">
    <subcellularLocation>
        <location evidence="2">Membrane</location>
        <topology evidence="2">Single-pass membrane protein</topology>
    </subcellularLocation>
</comment>
<dbReference type="AlphaFoldDB" id="A0A6A4LEE9"/>
<dbReference type="OrthoDB" id="1732884at2759"/>
<keyword evidence="6" id="KW-0812">Transmembrane</keyword>
<evidence type="ECO:0000256" key="5">
    <source>
        <dbReference type="ARBA" id="ARBA00022679"/>
    </source>
</evidence>
<evidence type="ECO:0000259" key="15">
    <source>
        <dbReference type="Pfam" id="PF13947"/>
    </source>
</evidence>
<feature type="non-terminal residue" evidence="16">
    <location>
        <position position="1"/>
    </location>
</feature>
<evidence type="ECO:0000256" key="13">
    <source>
        <dbReference type="ARBA" id="ARBA00023136"/>
    </source>
</evidence>
<keyword evidence="17" id="KW-1185">Reference proteome</keyword>
<dbReference type="PANTHER" id="PTHR46279">
    <property type="entry name" value="RING/U-BOX SUPERFAMILY PROTEIN"/>
    <property type="match status" value="1"/>
</dbReference>
<dbReference type="GO" id="GO:0030247">
    <property type="term" value="F:polysaccharide binding"/>
    <property type="evidence" value="ECO:0007669"/>
    <property type="project" value="InterPro"/>
</dbReference>
<keyword evidence="11" id="KW-0862">Zinc</keyword>
<dbReference type="EC" id="2.3.2.27" evidence="4"/>
<dbReference type="InterPro" id="IPR025287">
    <property type="entry name" value="WAK_GUB"/>
</dbReference>
<keyword evidence="9" id="KW-0863">Zinc-finger</keyword>
<organism evidence="16 17">
    <name type="scientific">Rhododendron williamsianum</name>
    <dbReference type="NCBI Taxonomy" id="262921"/>
    <lineage>
        <taxon>Eukaryota</taxon>
        <taxon>Viridiplantae</taxon>
        <taxon>Streptophyta</taxon>
        <taxon>Embryophyta</taxon>
        <taxon>Tracheophyta</taxon>
        <taxon>Spermatophyta</taxon>
        <taxon>Magnoliopsida</taxon>
        <taxon>eudicotyledons</taxon>
        <taxon>Gunneridae</taxon>
        <taxon>Pentapetalae</taxon>
        <taxon>asterids</taxon>
        <taxon>Ericales</taxon>
        <taxon>Ericaceae</taxon>
        <taxon>Ericoideae</taxon>
        <taxon>Rhodoreae</taxon>
        <taxon>Rhododendron</taxon>
    </lineage>
</organism>
<evidence type="ECO:0000256" key="7">
    <source>
        <dbReference type="ARBA" id="ARBA00022723"/>
    </source>
</evidence>
<name>A0A6A4LEE9_9ERIC</name>
<dbReference type="Pfam" id="PF13947">
    <property type="entry name" value="GUB_WAK_bind"/>
    <property type="match status" value="1"/>
</dbReference>
<evidence type="ECO:0000256" key="2">
    <source>
        <dbReference type="ARBA" id="ARBA00004167"/>
    </source>
</evidence>
<evidence type="ECO:0000256" key="10">
    <source>
        <dbReference type="ARBA" id="ARBA00022786"/>
    </source>
</evidence>
<gene>
    <name evidence="16" type="ORF">C3L33_11399</name>
</gene>
<feature type="domain" description="Wall-associated receptor kinase galacturonan-binding" evidence="15">
    <location>
        <begin position="36"/>
        <end position="104"/>
    </location>
</feature>
<evidence type="ECO:0000256" key="9">
    <source>
        <dbReference type="ARBA" id="ARBA00022771"/>
    </source>
</evidence>
<dbReference type="PANTHER" id="PTHR46279:SF9">
    <property type="entry name" value="OS01G0116300 PROTEIN"/>
    <property type="match status" value="1"/>
</dbReference>
<evidence type="ECO:0000313" key="16">
    <source>
        <dbReference type="EMBL" id="KAE9456710.1"/>
    </source>
</evidence>
<keyword evidence="12" id="KW-1133">Transmembrane helix</keyword>
<keyword evidence="5" id="KW-0808">Transferase</keyword>
<protein>
    <recommendedName>
        <fullName evidence="4">RING-type E3 ubiquitin transferase</fullName>
        <ecNumber evidence="4">2.3.2.27</ecNumber>
    </recommendedName>
</protein>
<evidence type="ECO:0000256" key="11">
    <source>
        <dbReference type="ARBA" id="ARBA00022833"/>
    </source>
</evidence>
<dbReference type="GO" id="GO:0008270">
    <property type="term" value="F:zinc ion binding"/>
    <property type="evidence" value="ECO:0007669"/>
    <property type="project" value="UniProtKB-KW"/>
</dbReference>
<evidence type="ECO:0000256" key="1">
    <source>
        <dbReference type="ARBA" id="ARBA00000900"/>
    </source>
</evidence>
<accession>A0A6A4LEE9</accession>
<evidence type="ECO:0000313" key="17">
    <source>
        <dbReference type="Proteomes" id="UP000428333"/>
    </source>
</evidence>
<evidence type="ECO:0000256" key="6">
    <source>
        <dbReference type="ARBA" id="ARBA00022692"/>
    </source>
</evidence>
<keyword evidence="7" id="KW-0479">Metal-binding</keyword>
<comment type="catalytic activity">
    <reaction evidence="1">
        <text>S-ubiquitinyl-[E2 ubiquitin-conjugating enzyme]-L-cysteine + [acceptor protein]-L-lysine = [E2 ubiquitin-conjugating enzyme]-L-cysteine + N(6)-ubiquitinyl-[acceptor protein]-L-lysine.</text>
        <dbReference type="EC" id="2.3.2.27"/>
    </reaction>
</comment>